<sequence>MVWRRIKLDAFVGRAPIDVRHPYLSPGCSLLFLAAQHPGRIRAMQERQSRHLGFWLPGLRCTEPNGSPLASVPFFCFRSEADRLCLSAERADNGDGRDMLTIPQYV</sequence>
<proteinExistence type="predicted"/>
<evidence type="ECO:0000313" key="2">
    <source>
        <dbReference type="Proteomes" id="UP000230973"/>
    </source>
</evidence>
<comment type="caution">
    <text evidence="1">The sequence shown here is derived from an EMBL/GenBank/DDBJ whole genome shotgun (WGS) entry which is preliminary data.</text>
</comment>
<name>A0A2M7Q9E2_9BACT</name>
<dbReference type="EMBL" id="PFLC01000044">
    <property type="protein sequence ID" value="PIY62298.1"/>
    <property type="molecule type" value="Genomic_DNA"/>
</dbReference>
<organism evidence="1 2">
    <name type="scientific">Candidatus Uhrbacteria bacterium CG_4_10_14_0_8_um_filter_58_22</name>
    <dbReference type="NCBI Taxonomy" id="1975029"/>
    <lineage>
        <taxon>Bacteria</taxon>
        <taxon>Candidatus Uhriibacteriota</taxon>
    </lineage>
</organism>
<reference evidence="2" key="1">
    <citation type="submission" date="2017-09" db="EMBL/GenBank/DDBJ databases">
        <title>Depth-based differentiation of microbial function through sediment-hosted aquifers and enrichment of novel symbionts in the deep terrestrial subsurface.</title>
        <authorList>
            <person name="Probst A.J."/>
            <person name="Ladd B."/>
            <person name="Jarett J.K."/>
            <person name="Geller-Mcgrath D.E."/>
            <person name="Sieber C.M.K."/>
            <person name="Emerson J.B."/>
            <person name="Anantharaman K."/>
            <person name="Thomas B.C."/>
            <person name="Malmstrom R."/>
            <person name="Stieglmeier M."/>
            <person name="Klingl A."/>
            <person name="Woyke T."/>
            <person name="Ryan C.M."/>
            <person name="Banfield J.F."/>
        </authorList>
    </citation>
    <scope>NUCLEOTIDE SEQUENCE [LARGE SCALE GENOMIC DNA]</scope>
</reference>
<evidence type="ECO:0000313" key="1">
    <source>
        <dbReference type="EMBL" id="PIY62298.1"/>
    </source>
</evidence>
<dbReference type="AlphaFoldDB" id="A0A2M7Q9E2"/>
<gene>
    <name evidence="1" type="ORF">COY93_03490</name>
</gene>
<dbReference type="Proteomes" id="UP000230973">
    <property type="component" value="Unassembled WGS sequence"/>
</dbReference>
<accession>A0A2M7Q9E2</accession>
<protein>
    <submittedName>
        <fullName evidence="1">Uncharacterized protein</fullName>
    </submittedName>
</protein>